<feature type="transmembrane region" description="Helical" evidence="2">
    <location>
        <begin position="86"/>
        <end position="106"/>
    </location>
</feature>
<dbReference type="InterPro" id="IPR043128">
    <property type="entry name" value="Rev_trsase/Diguanyl_cyclase"/>
</dbReference>
<dbReference type="PANTHER" id="PTHR45138:SF9">
    <property type="entry name" value="DIGUANYLATE CYCLASE DGCM-RELATED"/>
    <property type="match status" value="1"/>
</dbReference>
<keyword evidence="5" id="KW-1185">Reference proteome</keyword>
<dbReference type="InterPro" id="IPR029787">
    <property type="entry name" value="Nucleotide_cyclase"/>
</dbReference>
<dbReference type="InterPro" id="IPR000160">
    <property type="entry name" value="GGDEF_dom"/>
</dbReference>
<dbReference type="SMART" id="SM00267">
    <property type="entry name" value="GGDEF"/>
    <property type="match status" value="1"/>
</dbReference>
<dbReference type="Pfam" id="PF00990">
    <property type="entry name" value="GGDEF"/>
    <property type="match status" value="1"/>
</dbReference>
<sequence>MSATSKENGVPLRLGSAGAGRRRAFGAAVVVALVLFATGAILLTVSWTGVREKLLVSNWLFLVSGSAAALCCLYTTWRTTGALRRAWALFAAMGAAWTVGNVVWFVQSLQPVKPFPTVSDLFFVIALLLAAAGLLRFPAGRRVKNDRVRLLLDGLLIGCSVLFLSSVLVLQEMFARLGPGLGALLLAVYPLGDVLLASLALLLLTRSPGGRRADLVLLACGLLVYAVEDTAYALLQARGAFLTGTPFDLGWIGGYLLIALAALTFSARAPGTGVLRPAADSRLGDVLVNLVVCLAVVTAVWTGIGHWLDIVLGVVLLAIFGVRQGVLSGDNLALRRGLAHLAETDPLTGLPNRRRLERDLDRLQLLAVRYRTTLSLSVVDLDHFKGINDRHGHGVGDEILRRVAAHLQEAFRGEDAVARIGGEEFVVAMLGTGREDAVARLAGVLRAFADTPQEVDGKRLSVGASAGVAEQGPDGTDFEELYRAADDALRVAKVSGRGRVVAAGAAPLVGPDPDLIYAAVVDRGPVEPSSTGANPAGHQAGRRP</sequence>
<gene>
    <name evidence="4" type="ORF">ACFPEL_05720</name>
</gene>
<feature type="transmembrane region" description="Helical" evidence="2">
    <location>
        <begin position="247"/>
        <end position="265"/>
    </location>
</feature>
<dbReference type="InterPro" id="IPR050469">
    <property type="entry name" value="Diguanylate_Cyclase"/>
</dbReference>
<feature type="transmembrane region" description="Helical" evidence="2">
    <location>
        <begin position="150"/>
        <end position="170"/>
    </location>
</feature>
<dbReference type="EMBL" id="JBHSIM010000011">
    <property type="protein sequence ID" value="MFC4831902.1"/>
    <property type="molecule type" value="Genomic_DNA"/>
</dbReference>
<dbReference type="Gene3D" id="3.30.70.270">
    <property type="match status" value="1"/>
</dbReference>
<feature type="region of interest" description="Disordered" evidence="1">
    <location>
        <begin position="524"/>
        <end position="544"/>
    </location>
</feature>
<keyword evidence="2" id="KW-0472">Membrane</keyword>
<evidence type="ECO:0000313" key="5">
    <source>
        <dbReference type="Proteomes" id="UP001595909"/>
    </source>
</evidence>
<dbReference type="CDD" id="cd01949">
    <property type="entry name" value="GGDEF"/>
    <property type="match status" value="1"/>
</dbReference>
<protein>
    <submittedName>
        <fullName evidence="4">GGDEF domain-containing protein</fullName>
    </submittedName>
</protein>
<dbReference type="PROSITE" id="PS50887">
    <property type="entry name" value="GGDEF"/>
    <property type="match status" value="1"/>
</dbReference>
<name>A0ABV9RFC4_9PSEU</name>
<dbReference type="RefSeq" id="WP_274191997.1">
    <property type="nucleotide sequence ID" value="NZ_BAABHN010000011.1"/>
</dbReference>
<accession>A0ABV9RFC4</accession>
<feature type="transmembrane region" description="Helical" evidence="2">
    <location>
        <begin position="215"/>
        <end position="235"/>
    </location>
</feature>
<feature type="transmembrane region" description="Helical" evidence="2">
    <location>
        <begin position="286"/>
        <end position="304"/>
    </location>
</feature>
<feature type="domain" description="GGDEF" evidence="3">
    <location>
        <begin position="372"/>
        <end position="505"/>
    </location>
</feature>
<keyword evidence="2" id="KW-1133">Transmembrane helix</keyword>
<evidence type="ECO:0000259" key="3">
    <source>
        <dbReference type="PROSITE" id="PS50887"/>
    </source>
</evidence>
<evidence type="ECO:0000313" key="4">
    <source>
        <dbReference type="EMBL" id="MFC4831902.1"/>
    </source>
</evidence>
<feature type="transmembrane region" description="Helical" evidence="2">
    <location>
        <begin position="182"/>
        <end position="203"/>
    </location>
</feature>
<evidence type="ECO:0000256" key="1">
    <source>
        <dbReference type="SAM" id="MobiDB-lite"/>
    </source>
</evidence>
<dbReference type="PANTHER" id="PTHR45138">
    <property type="entry name" value="REGULATORY COMPONENTS OF SENSORY TRANSDUCTION SYSTEM"/>
    <property type="match status" value="1"/>
</dbReference>
<keyword evidence="2" id="KW-0812">Transmembrane</keyword>
<organism evidence="4 5">
    <name type="scientific">Actinomycetospora chibensis</name>
    <dbReference type="NCBI Taxonomy" id="663606"/>
    <lineage>
        <taxon>Bacteria</taxon>
        <taxon>Bacillati</taxon>
        <taxon>Actinomycetota</taxon>
        <taxon>Actinomycetes</taxon>
        <taxon>Pseudonocardiales</taxon>
        <taxon>Pseudonocardiaceae</taxon>
        <taxon>Actinomycetospora</taxon>
    </lineage>
</organism>
<comment type="caution">
    <text evidence="4">The sequence shown here is derived from an EMBL/GenBank/DDBJ whole genome shotgun (WGS) entry which is preliminary data.</text>
</comment>
<dbReference type="SUPFAM" id="SSF55073">
    <property type="entry name" value="Nucleotide cyclase"/>
    <property type="match status" value="1"/>
</dbReference>
<reference evidence="5" key="1">
    <citation type="journal article" date="2019" name="Int. J. Syst. Evol. Microbiol.">
        <title>The Global Catalogue of Microorganisms (GCM) 10K type strain sequencing project: providing services to taxonomists for standard genome sequencing and annotation.</title>
        <authorList>
            <consortium name="The Broad Institute Genomics Platform"/>
            <consortium name="The Broad Institute Genome Sequencing Center for Infectious Disease"/>
            <person name="Wu L."/>
            <person name="Ma J."/>
        </authorList>
    </citation>
    <scope>NUCLEOTIDE SEQUENCE [LARGE SCALE GENOMIC DNA]</scope>
    <source>
        <strain evidence="5">CCUG 50347</strain>
    </source>
</reference>
<dbReference type="NCBIfam" id="TIGR00254">
    <property type="entry name" value="GGDEF"/>
    <property type="match status" value="1"/>
</dbReference>
<feature type="transmembrane region" description="Helical" evidence="2">
    <location>
        <begin position="59"/>
        <end position="77"/>
    </location>
</feature>
<proteinExistence type="predicted"/>
<feature type="transmembrane region" description="Helical" evidence="2">
    <location>
        <begin position="24"/>
        <end position="47"/>
    </location>
</feature>
<feature type="transmembrane region" description="Helical" evidence="2">
    <location>
        <begin position="118"/>
        <end position="138"/>
    </location>
</feature>
<dbReference type="Proteomes" id="UP001595909">
    <property type="component" value="Unassembled WGS sequence"/>
</dbReference>
<evidence type="ECO:0000256" key="2">
    <source>
        <dbReference type="SAM" id="Phobius"/>
    </source>
</evidence>